<proteinExistence type="predicted"/>
<feature type="chain" id="PRO_5001663548" description="Lipoprotein" evidence="1">
    <location>
        <begin position="29"/>
        <end position="146"/>
    </location>
</feature>
<evidence type="ECO:0008006" key="4">
    <source>
        <dbReference type="Google" id="ProtNLM"/>
    </source>
</evidence>
<sequence length="146" mass="16370">MKLDWKRAIMSGGVLAGLLCLTSAPAYAEDEANPVGCAAIYRQLNELRSEALAPWTIRKRQINEFEAFDFLAREAKMLELVEADPSMTPADVDTIYAFMAMTSFEGLMTEYSMTPEMIVGTLKTASDCDRHYEFSPVSDALIRHFK</sequence>
<evidence type="ECO:0000313" key="3">
    <source>
        <dbReference type="Proteomes" id="UP000027446"/>
    </source>
</evidence>
<dbReference type="STRING" id="1280949.HAD_11555"/>
<evidence type="ECO:0000313" key="2">
    <source>
        <dbReference type="EMBL" id="KCZ86320.1"/>
    </source>
</evidence>
<protein>
    <recommendedName>
        <fullName evidence="4">Lipoprotein</fullName>
    </recommendedName>
</protein>
<comment type="caution">
    <text evidence="2">The sequence shown here is derived from an EMBL/GenBank/DDBJ whole genome shotgun (WGS) entry which is preliminary data.</text>
</comment>
<keyword evidence="3" id="KW-1185">Reference proteome</keyword>
<dbReference type="Proteomes" id="UP000027446">
    <property type="component" value="Unassembled WGS sequence"/>
</dbReference>
<feature type="signal peptide" evidence="1">
    <location>
        <begin position="1"/>
        <end position="28"/>
    </location>
</feature>
<reference evidence="2 3" key="1">
    <citation type="journal article" date="2014" name="Antonie Van Leeuwenhoek">
        <title>Hyphomonas beringensis sp. nov. and Hyphomonas chukchiensis sp. nov., isolated from surface seawater of the Bering Sea and Chukchi Sea.</title>
        <authorList>
            <person name="Li C."/>
            <person name="Lai Q."/>
            <person name="Li G."/>
            <person name="Dong C."/>
            <person name="Wang J."/>
            <person name="Liao Y."/>
            <person name="Shao Z."/>
        </authorList>
    </citation>
    <scope>NUCLEOTIDE SEQUENCE [LARGE SCALE GENOMIC DNA]</scope>
    <source>
        <strain evidence="2 3">MHS-3</strain>
    </source>
</reference>
<dbReference type="EMBL" id="ARYH01000001">
    <property type="protein sequence ID" value="KCZ86320.1"/>
    <property type="molecule type" value="Genomic_DNA"/>
</dbReference>
<accession>A0A069E7S6</accession>
<keyword evidence="1" id="KW-0732">Signal</keyword>
<dbReference type="AlphaFoldDB" id="A0A069E7S6"/>
<dbReference type="PATRIC" id="fig|1280949.3.peg.2366"/>
<name>A0A069E7S6_9PROT</name>
<organism evidence="2 3">
    <name type="scientific">Hyphomonas adhaerens MHS-3</name>
    <dbReference type="NCBI Taxonomy" id="1280949"/>
    <lineage>
        <taxon>Bacteria</taxon>
        <taxon>Pseudomonadati</taxon>
        <taxon>Pseudomonadota</taxon>
        <taxon>Alphaproteobacteria</taxon>
        <taxon>Hyphomonadales</taxon>
        <taxon>Hyphomonadaceae</taxon>
        <taxon>Hyphomonas</taxon>
    </lineage>
</organism>
<dbReference type="RefSeq" id="WP_035571180.1">
    <property type="nucleotide sequence ID" value="NZ_ARYH01000001.1"/>
</dbReference>
<evidence type="ECO:0000256" key="1">
    <source>
        <dbReference type="SAM" id="SignalP"/>
    </source>
</evidence>
<gene>
    <name evidence="2" type="ORF">HAD_11555</name>
</gene>